<protein>
    <submittedName>
        <fullName evidence="7">(spotted green pufferfish) hypothetical protein</fullName>
    </submittedName>
</protein>
<accession>Q4SY32</accession>
<feature type="transmembrane region" description="Helical" evidence="6">
    <location>
        <begin position="406"/>
        <end position="427"/>
    </location>
</feature>
<dbReference type="KEGG" id="tng:GSTEN00010529G001"/>
<evidence type="ECO:0000256" key="4">
    <source>
        <dbReference type="ARBA" id="ARBA00023136"/>
    </source>
</evidence>
<dbReference type="GO" id="GO:0016020">
    <property type="term" value="C:membrane"/>
    <property type="evidence" value="ECO:0007669"/>
    <property type="project" value="UniProtKB-SubCell"/>
</dbReference>
<name>Q4SY32_TETNG</name>
<feature type="compositionally biased region" description="Pro residues" evidence="5">
    <location>
        <begin position="589"/>
        <end position="598"/>
    </location>
</feature>
<feature type="transmembrane region" description="Helical" evidence="6">
    <location>
        <begin position="377"/>
        <end position="394"/>
    </location>
</feature>
<dbReference type="Pfam" id="PF00083">
    <property type="entry name" value="Sugar_tr"/>
    <property type="match status" value="1"/>
</dbReference>
<dbReference type="Gene3D" id="1.20.1250.20">
    <property type="entry name" value="MFS general substrate transporter like domains"/>
    <property type="match status" value="1"/>
</dbReference>
<evidence type="ECO:0000256" key="3">
    <source>
        <dbReference type="ARBA" id="ARBA00022989"/>
    </source>
</evidence>
<keyword evidence="3 6" id="KW-1133">Transmembrane helix</keyword>
<feature type="region of interest" description="Disordered" evidence="5">
    <location>
        <begin position="512"/>
        <end position="540"/>
    </location>
</feature>
<dbReference type="AlphaFoldDB" id="Q4SY32"/>
<proteinExistence type="predicted"/>
<feature type="transmembrane region" description="Helical" evidence="6">
    <location>
        <begin position="183"/>
        <end position="205"/>
    </location>
</feature>
<evidence type="ECO:0000256" key="6">
    <source>
        <dbReference type="SAM" id="Phobius"/>
    </source>
</evidence>
<dbReference type="InterPro" id="IPR005828">
    <property type="entry name" value="MFS_sugar_transport-like"/>
</dbReference>
<evidence type="ECO:0000256" key="2">
    <source>
        <dbReference type="ARBA" id="ARBA00022692"/>
    </source>
</evidence>
<reference evidence="7" key="1">
    <citation type="journal article" date="2004" name="Nature">
        <title>Genome duplication in the teleost fish Tetraodon nigroviridis reveals the early vertebrate proto-karyotype.</title>
        <authorList>
            <person name="Jaillon O."/>
            <person name="Aury J.-M."/>
            <person name="Brunet F."/>
            <person name="Petit J.-L."/>
            <person name="Stange-Thomann N."/>
            <person name="Mauceli E."/>
            <person name="Bouneau L."/>
            <person name="Fischer C."/>
            <person name="Ozouf-Costaz C."/>
            <person name="Bernot A."/>
            <person name="Nicaud S."/>
            <person name="Jaffe D."/>
            <person name="Fisher S."/>
            <person name="Lutfalla G."/>
            <person name="Dossat C."/>
            <person name="Segurens B."/>
            <person name="Dasilva C."/>
            <person name="Salanoubat M."/>
            <person name="Levy M."/>
            <person name="Boudet N."/>
            <person name="Castellano S."/>
            <person name="Anthouard V."/>
            <person name="Jubin C."/>
            <person name="Castelli V."/>
            <person name="Katinka M."/>
            <person name="Vacherie B."/>
            <person name="Biemont C."/>
            <person name="Skalli Z."/>
            <person name="Cattolico L."/>
            <person name="Poulain J."/>
            <person name="De Berardinis V."/>
            <person name="Cruaud C."/>
            <person name="Duprat S."/>
            <person name="Brottier P."/>
            <person name="Coutanceau J.-P."/>
            <person name="Gouzy J."/>
            <person name="Parra G."/>
            <person name="Lardier G."/>
            <person name="Chapple C."/>
            <person name="McKernan K.J."/>
            <person name="McEwan P."/>
            <person name="Bosak S."/>
            <person name="Kellis M."/>
            <person name="Volff J.-N."/>
            <person name="Guigo R."/>
            <person name="Zody M.C."/>
            <person name="Mesirov J."/>
            <person name="Lindblad-Toh K."/>
            <person name="Birren B."/>
            <person name="Nusbaum C."/>
            <person name="Kahn D."/>
            <person name="Robinson-Rechavi M."/>
            <person name="Laudet V."/>
            <person name="Schachter V."/>
            <person name="Quetier F."/>
            <person name="Saurin W."/>
            <person name="Scarpelli C."/>
            <person name="Wincker P."/>
            <person name="Lander E.S."/>
            <person name="Weissenbach J."/>
            <person name="Roest Crollius H."/>
        </authorList>
    </citation>
    <scope>NUCLEOTIDE SEQUENCE [LARGE SCALE GENOMIC DNA]</scope>
</reference>
<feature type="region of interest" description="Disordered" evidence="5">
    <location>
        <begin position="571"/>
        <end position="618"/>
    </location>
</feature>
<evidence type="ECO:0000256" key="1">
    <source>
        <dbReference type="ARBA" id="ARBA00004141"/>
    </source>
</evidence>
<feature type="transmembrane region" description="Helical" evidence="6">
    <location>
        <begin position="33"/>
        <end position="51"/>
    </location>
</feature>
<comment type="caution">
    <text evidence="7">The sequence shown here is derived from an EMBL/GenBank/DDBJ whole genome shotgun (WGS) entry which is preliminary data.</text>
</comment>
<feature type="transmembrane region" description="Helical" evidence="6">
    <location>
        <begin position="132"/>
        <end position="150"/>
    </location>
</feature>
<feature type="region of interest" description="Disordered" evidence="5">
    <location>
        <begin position="216"/>
        <end position="239"/>
    </location>
</feature>
<dbReference type="PANTHER" id="PTHR24064">
    <property type="entry name" value="SOLUTE CARRIER FAMILY 22 MEMBER"/>
    <property type="match status" value="1"/>
</dbReference>
<keyword evidence="4 6" id="KW-0472">Membrane</keyword>
<dbReference type="InterPro" id="IPR036259">
    <property type="entry name" value="MFS_trans_sf"/>
</dbReference>
<sequence>MVAQLLSGSGLGHMDYDTKILPRTGGYGRYNRLVVVCSWFPTFAVSLNLISDVFYTRIPDSYHCRADPQLLPSAFLLSNLSSQRYLNLTVPRVDGAGLSRCQLFKYPSNWSELSENAPREKWNLVCSDYWKIPLQHICFMSGWIMGYVLLGTLSDCLSCLLGVAVCLSNSAVIFLLLRLFQGSALAGVFVSSYIMQMFHIHLLLLGEGRTIADRNHNKASSRTPAPHCPPRPVQPGGGASEEAGLELCDPLHRLMASMVGGFFGVFAEVLLPGAAAVCRDWPVLQAVATLPLLQLLSCWCCASMFPESPRWLLATNQISGAKRSLQDFTLRNGVCLQDDVYPGETLLAQIDSVSEERRPRYFTVLELRRTRVIWKNCLILSFTLLIGTGIQYCFTRNLHTYSTNFYFTYFVRVVMGALACVFICLSVDRLGRRGMLLLSAIVTGLSSLLLLALTQCTPHPPLCCSHTRLTCVCVCVCVCVCDRPAWCDGAGALRGGSALLAGPRHAQRLLRQRGDADGSSRRGPGPGAGGGLRGHGRLLSDGAPEQQRLLPAPGHLCLLRRPLRPLHHAAAREQAQVAPRLHQRGREPAPAPSFPRPTPQGQHPFAVHPGAPVRVQPR</sequence>
<feature type="compositionally biased region" description="Gly residues" evidence="5">
    <location>
        <begin position="524"/>
        <end position="533"/>
    </location>
</feature>
<reference evidence="7" key="2">
    <citation type="submission" date="2004-02" db="EMBL/GenBank/DDBJ databases">
        <authorList>
            <consortium name="Genoscope"/>
            <consortium name="Whitehead Institute Centre for Genome Research"/>
        </authorList>
    </citation>
    <scope>NUCLEOTIDE SEQUENCE</scope>
</reference>
<evidence type="ECO:0000313" key="7">
    <source>
        <dbReference type="EMBL" id="CAF94450.1"/>
    </source>
</evidence>
<feature type="transmembrane region" description="Helical" evidence="6">
    <location>
        <begin position="157"/>
        <end position="177"/>
    </location>
</feature>
<feature type="transmembrane region" description="Helical" evidence="6">
    <location>
        <begin position="434"/>
        <end position="453"/>
    </location>
</feature>
<comment type="subcellular location">
    <subcellularLocation>
        <location evidence="1">Membrane</location>
        <topology evidence="1">Multi-pass membrane protein</topology>
    </subcellularLocation>
</comment>
<evidence type="ECO:0000256" key="5">
    <source>
        <dbReference type="SAM" id="MobiDB-lite"/>
    </source>
</evidence>
<dbReference type="EMBL" id="CAAE01012210">
    <property type="protein sequence ID" value="CAF94450.1"/>
    <property type="molecule type" value="Genomic_DNA"/>
</dbReference>
<dbReference type="GO" id="GO:0022857">
    <property type="term" value="F:transmembrane transporter activity"/>
    <property type="evidence" value="ECO:0007669"/>
    <property type="project" value="InterPro"/>
</dbReference>
<keyword evidence="2 6" id="KW-0812">Transmembrane</keyword>
<gene>
    <name evidence="7" type="ORF">GSTENG00010529001</name>
</gene>
<dbReference type="SUPFAM" id="SSF103473">
    <property type="entry name" value="MFS general substrate transporter"/>
    <property type="match status" value="1"/>
</dbReference>
<organism evidence="7">
    <name type="scientific">Tetraodon nigroviridis</name>
    <name type="common">Spotted green pufferfish</name>
    <name type="synonym">Chelonodon nigroviridis</name>
    <dbReference type="NCBI Taxonomy" id="99883"/>
    <lineage>
        <taxon>Eukaryota</taxon>
        <taxon>Metazoa</taxon>
        <taxon>Chordata</taxon>
        <taxon>Craniata</taxon>
        <taxon>Vertebrata</taxon>
        <taxon>Euteleostomi</taxon>
        <taxon>Actinopterygii</taxon>
        <taxon>Neopterygii</taxon>
        <taxon>Teleostei</taxon>
        <taxon>Neoteleostei</taxon>
        <taxon>Acanthomorphata</taxon>
        <taxon>Eupercaria</taxon>
        <taxon>Tetraodontiformes</taxon>
        <taxon>Tetradontoidea</taxon>
        <taxon>Tetraodontidae</taxon>
        <taxon>Tetraodon</taxon>
    </lineage>
</organism>
<dbReference type="OrthoDB" id="6612291at2759"/>